<evidence type="ECO:0000313" key="1">
    <source>
        <dbReference type="EMBL" id="PJZ75340.1"/>
    </source>
</evidence>
<evidence type="ECO:0000313" key="2">
    <source>
        <dbReference type="Proteomes" id="UP000231843"/>
    </source>
</evidence>
<dbReference type="OrthoDB" id="9797548at2"/>
<dbReference type="AlphaFoldDB" id="A0A2M9ZTA7"/>
<accession>A0A2M9ZTA7</accession>
<dbReference type="Proteomes" id="UP000231843">
    <property type="component" value="Unassembled WGS sequence"/>
</dbReference>
<name>A0A2M9ZTA7_9LEPT</name>
<dbReference type="RefSeq" id="WP_100770206.1">
    <property type="nucleotide sequence ID" value="NZ_NPEA01000015.1"/>
</dbReference>
<reference evidence="1 2" key="1">
    <citation type="submission" date="2017-07" db="EMBL/GenBank/DDBJ databases">
        <title>Leptospira spp. isolated from tropical soils.</title>
        <authorList>
            <person name="Thibeaux R."/>
            <person name="Iraola G."/>
            <person name="Ferres I."/>
            <person name="Bierque E."/>
            <person name="Girault D."/>
            <person name="Soupe-Gilbert M.-E."/>
            <person name="Picardeau M."/>
            <person name="Goarant C."/>
        </authorList>
    </citation>
    <scope>NUCLEOTIDE SEQUENCE [LARGE SCALE GENOMIC DNA]</scope>
    <source>
        <strain evidence="1 2">ES4-C-A1</strain>
    </source>
</reference>
<proteinExistence type="predicted"/>
<organism evidence="1 2">
    <name type="scientific">Leptospira neocaledonica</name>
    <dbReference type="NCBI Taxonomy" id="2023192"/>
    <lineage>
        <taxon>Bacteria</taxon>
        <taxon>Pseudomonadati</taxon>
        <taxon>Spirochaetota</taxon>
        <taxon>Spirochaetia</taxon>
        <taxon>Leptospirales</taxon>
        <taxon>Leptospiraceae</taxon>
        <taxon>Leptospira</taxon>
    </lineage>
</organism>
<keyword evidence="2" id="KW-1185">Reference proteome</keyword>
<sequence>MLKRVLIIFVAGALVGNCLGFHSKQLGEINISSKSPGAKTISMAFSMENTANGMVSAMSEEGIRVNKSFILDTFVKSGVFKDVIQGEGKSDLFAETKLTRKDLSSNGLFLLSAITLSIIPSYITSEFTLETTFKDKAGKVLGKVLKENKMTHFNWLPTFLLMPFFSVEGAYRKAIDELAGATLAEATTKGFF</sequence>
<gene>
    <name evidence="1" type="ORF">CH365_19430</name>
</gene>
<comment type="caution">
    <text evidence="1">The sequence shown here is derived from an EMBL/GenBank/DDBJ whole genome shotgun (WGS) entry which is preliminary data.</text>
</comment>
<protein>
    <submittedName>
        <fullName evidence="1">Uncharacterized protein</fullName>
    </submittedName>
</protein>
<dbReference type="EMBL" id="NPEA01000015">
    <property type="protein sequence ID" value="PJZ75340.1"/>
    <property type="molecule type" value="Genomic_DNA"/>
</dbReference>